<dbReference type="InterPro" id="IPR006439">
    <property type="entry name" value="HAD-SF_hydro_IA"/>
</dbReference>
<dbReference type="NCBIfam" id="TIGR01549">
    <property type="entry name" value="HAD-SF-IA-v1"/>
    <property type="match status" value="1"/>
</dbReference>
<dbReference type="AlphaFoldDB" id="A0A4R0I891"/>
<dbReference type="NCBIfam" id="TIGR01509">
    <property type="entry name" value="HAD-SF-IA-v3"/>
    <property type="match status" value="1"/>
</dbReference>
<dbReference type="SFLD" id="SFLDG01129">
    <property type="entry name" value="C1.5:_HAD__Beta-PGM__Phosphata"/>
    <property type="match status" value="1"/>
</dbReference>
<dbReference type="InterPro" id="IPR036412">
    <property type="entry name" value="HAD-like_sf"/>
</dbReference>
<reference evidence="1 2" key="1">
    <citation type="submission" date="2019-02" db="EMBL/GenBank/DDBJ databases">
        <title>Kribbella capetownensis sp. nov. and Kribbella speibonae sp. nov., isolated from soil.</title>
        <authorList>
            <person name="Curtis S.M."/>
            <person name="Norton I."/>
            <person name="Everest G.J."/>
            <person name="Meyers P.R."/>
        </authorList>
    </citation>
    <scope>NUCLEOTIDE SEQUENCE [LARGE SCALE GENOMIC DNA]</scope>
    <source>
        <strain evidence="1 2">YM55</strain>
    </source>
</reference>
<dbReference type="Gene3D" id="1.10.150.240">
    <property type="entry name" value="Putative phosphatase, domain 2"/>
    <property type="match status" value="1"/>
</dbReference>
<name>A0A4R0I891_9ACTN</name>
<keyword evidence="1" id="KW-0378">Hydrolase</keyword>
<dbReference type="EMBL" id="SJKC01000010">
    <property type="protein sequence ID" value="TCC29141.1"/>
    <property type="molecule type" value="Genomic_DNA"/>
</dbReference>
<dbReference type="SUPFAM" id="SSF56784">
    <property type="entry name" value="HAD-like"/>
    <property type="match status" value="1"/>
</dbReference>
<dbReference type="Gene3D" id="3.40.50.1000">
    <property type="entry name" value="HAD superfamily/HAD-like"/>
    <property type="match status" value="1"/>
</dbReference>
<dbReference type="PANTHER" id="PTHR43434:SF1">
    <property type="entry name" value="PHOSPHOGLYCOLATE PHOSPHATASE"/>
    <property type="match status" value="1"/>
</dbReference>
<accession>A0A4R0I891</accession>
<dbReference type="Proteomes" id="UP000294225">
    <property type="component" value="Unassembled WGS sequence"/>
</dbReference>
<dbReference type="Pfam" id="PF00702">
    <property type="entry name" value="Hydrolase"/>
    <property type="match status" value="1"/>
</dbReference>
<evidence type="ECO:0000313" key="2">
    <source>
        <dbReference type="Proteomes" id="UP000294225"/>
    </source>
</evidence>
<comment type="caution">
    <text evidence="1">The sequence shown here is derived from an EMBL/GenBank/DDBJ whole genome shotgun (WGS) entry which is preliminary data.</text>
</comment>
<evidence type="ECO:0000313" key="1">
    <source>
        <dbReference type="EMBL" id="TCC29141.1"/>
    </source>
</evidence>
<dbReference type="InterPro" id="IPR050155">
    <property type="entry name" value="HAD-like_hydrolase_sf"/>
</dbReference>
<dbReference type="SFLD" id="SFLDS00003">
    <property type="entry name" value="Haloacid_Dehalogenase"/>
    <property type="match status" value="1"/>
</dbReference>
<dbReference type="InterPro" id="IPR023198">
    <property type="entry name" value="PGP-like_dom2"/>
</dbReference>
<sequence length="209" mass="21965">MTVKELIWDIDGTLLDTTAAVPAAFVRAARALSGPDLDPSDVVDAYWRGTPEVILEHLVGRPLTPGETDVYYQELEDVEVAPYPEVADTFAVLQAQGRARAVFTGASTRAAGMLLKAAGLPVDVLIGGDQVAYAKPAPDGILLAAKKLGIEPENTAYIGDSPLDLRAAKSAGSFSAAAAWGHQYNQAEPADVVLTSAARALDLLPIRDV</sequence>
<dbReference type="GO" id="GO:0006281">
    <property type="term" value="P:DNA repair"/>
    <property type="evidence" value="ECO:0007669"/>
    <property type="project" value="TreeGrafter"/>
</dbReference>
<dbReference type="GO" id="GO:0008967">
    <property type="term" value="F:phosphoglycolate phosphatase activity"/>
    <property type="evidence" value="ECO:0007669"/>
    <property type="project" value="TreeGrafter"/>
</dbReference>
<proteinExistence type="predicted"/>
<organism evidence="1 2">
    <name type="scientific">Kribbella speibonae</name>
    <dbReference type="NCBI Taxonomy" id="1572660"/>
    <lineage>
        <taxon>Bacteria</taxon>
        <taxon>Bacillati</taxon>
        <taxon>Actinomycetota</taxon>
        <taxon>Actinomycetes</taxon>
        <taxon>Propionibacteriales</taxon>
        <taxon>Kribbellaceae</taxon>
        <taxon>Kribbella</taxon>
    </lineage>
</organism>
<dbReference type="PANTHER" id="PTHR43434">
    <property type="entry name" value="PHOSPHOGLYCOLATE PHOSPHATASE"/>
    <property type="match status" value="1"/>
</dbReference>
<protein>
    <submittedName>
        <fullName evidence="1">HAD family hydrolase</fullName>
    </submittedName>
</protein>
<gene>
    <name evidence="1" type="ORF">E0H92_43835</name>
</gene>
<dbReference type="InterPro" id="IPR023214">
    <property type="entry name" value="HAD_sf"/>
</dbReference>